<evidence type="ECO:0008006" key="4">
    <source>
        <dbReference type="Google" id="ProtNLM"/>
    </source>
</evidence>
<protein>
    <recommendedName>
        <fullName evidence="4">Lipocalin-like domain-containing protein</fullName>
    </recommendedName>
</protein>
<keyword evidence="3" id="KW-1185">Reference proteome</keyword>
<dbReference type="Proteomes" id="UP000278288">
    <property type="component" value="Chromosome"/>
</dbReference>
<keyword evidence="1" id="KW-0732">Signal</keyword>
<dbReference type="EMBL" id="CP033923">
    <property type="protein sequence ID" value="AZA92298.1"/>
    <property type="molecule type" value="Genomic_DNA"/>
</dbReference>
<evidence type="ECO:0000256" key="1">
    <source>
        <dbReference type="SAM" id="SignalP"/>
    </source>
</evidence>
<dbReference type="KEGG" id="cnk:EG343_17610"/>
<feature type="signal peptide" evidence="1">
    <location>
        <begin position="1"/>
        <end position="18"/>
    </location>
</feature>
<dbReference type="RefSeq" id="WP_123859003.1">
    <property type="nucleotide sequence ID" value="NZ_CP033923.1"/>
</dbReference>
<name>A0AAD1DRX6_CHRNA</name>
<feature type="chain" id="PRO_5042185547" description="Lipocalin-like domain-containing protein" evidence="1">
    <location>
        <begin position="19"/>
        <end position="143"/>
    </location>
</feature>
<evidence type="ECO:0000313" key="2">
    <source>
        <dbReference type="EMBL" id="AZA92298.1"/>
    </source>
</evidence>
<evidence type="ECO:0000313" key="3">
    <source>
        <dbReference type="Proteomes" id="UP000278288"/>
    </source>
</evidence>
<sequence length="143" mass="16570">MKKIILSALLLTFGSFYAQKTKSKPQTNKIDKHLVGIWKGGEKDQQIAGMEKLWVMDRKENGTFVLIFTTVQDCEVNQHIEKGQWWIENGEFHELHFASGQTDTYTYKVLDPNHVKFSSKQQTMTMATDTYSFVDTKIDEDNQ</sequence>
<reference evidence="2 3" key="1">
    <citation type="submission" date="2018-11" db="EMBL/GenBank/DDBJ databases">
        <title>Proposal to divide the Flavobacteriaceae and reorganize its genera based on Amino Acid Identity values calculated from whole genome sequences.</title>
        <authorList>
            <person name="Nicholson A.C."/>
            <person name="Gulvik C.A."/>
            <person name="Whitney A.M."/>
            <person name="Humrighouse B.W."/>
            <person name="Bell M."/>
            <person name="Holmes B."/>
            <person name="Steigerwalt A.G."/>
            <person name="Villarma A."/>
            <person name="Sheth M."/>
            <person name="Batra D."/>
            <person name="Pryor J."/>
            <person name="Bernardet J.-F."/>
            <person name="Hugo C."/>
            <person name="Kampfer P."/>
            <person name="Newman J."/>
            <person name="McQuiston J.R."/>
        </authorList>
    </citation>
    <scope>NUCLEOTIDE SEQUENCE [LARGE SCALE GENOMIC DNA]</scope>
    <source>
        <strain evidence="2 3">G0041</strain>
    </source>
</reference>
<accession>A0AAD1DRX6</accession>
<gene>
    <name evidence="2" type="ORF">EG343_17610</name>
</gene>
<dbReference type="AlphaFoldDB" id="A0AAD1DRX6"/>
<organism evidence="2 3">
    <name type="scientific">Chryseobacterium nakagawai</name>
    <dbReference type="NCBI Taxonomy" id="1241982"/>
    <lineage>
        <taxon>Bacteria</taxon>
        <taxon>Pseudomonadati</taxon>
        <taxon>Bacteroidota</taxon>
        <taxon>Flavobacteriia</taxon>
        <taxon>Flavobacteriales</taxon>
        <taxon>Weeksellaceae</taxon>
        <taxon>Chryseobacterium group</taxon>
        <taxon>Chryseobacterium</taxon>
    </lineage>
</organism>
<proteinExistence type="predicted"/>